<name>A0A2V5KPS2_9BACL</name>
<dbReference type="OrthoDB" id="2595490at2"/>
<feature type="region of interest" description="Disordered" evidence="1">
    <location>
        <begin position="63"/>
        <end position="94"/>
    </location>
</feature>
<accession>A0A2V5KPS2</accession>
<evidence type="ECO:0000313" key="3">
    <source>
        <dbReference type="Proteomes" id="UP000247476"/>
    </source>
</evidence>
<reference evidence="2 3" key="1">
    <citation type="submission" date="2018-05" db="EMBL/GenBank/DDBJ databases">
        <title>Paenibacillus flagellatus sp. nov., isolated from selenium mineral soil.</title>
        <authorList>
            <person name="Dai X."/>
        </authorList>
    </citation>
    <scope>NUCLEOTIDE SEQUENCE [LARGE SCALE GENOMIC DNA]</scope>
    <source>
        <strain evidence="2 3">DXL2</strain>
    </source>
</reference>
<sequence>MKFASEEERRLFRLVESAGLDVQEAARLAGTVTPSEAKEDDVSPDEETIARIRARTFAKLGLPDTAATHSASPGSPGRGAPIQPAADRPRRPGRRRAVPAAALVVCLLSGWLAASPEGRAQVSKLLQFVPGFGTVQSDERNTVLFVLPSPVFDGEGSRSVEIRGISIGDRLSSIALTGTGGAPVRSLELVNEAGTRYSFQASTTVTSEQWTAGYYRYGPIEVTERMSVSFDGAATGIPVTLTPTTEAGRIEELGDTREKNGVVLTAVTTARGAKTNVTLVPQLPASSRIEAYGFGAHDGLRPPRLTDDTGKEVPIKRDETFPNANEFWFSPPSPSPKSIGYTLAIPEISVVRRAEKPIKVTVPIPQTGALAVNERIDLLGFPVDVLRAERLADAPESVRIDLDPLYDETAPESLRLFFPDFSVEGRGGGSSAKVDDTSRAIRHMTLEAPAGAKTVTFYVSEVHTVVRGPWEFRLTP</sequence>
<comment type="caution">
    <text evidence="2">The sequence shown here is derived from an EMBL/GenBank/DDBJ whole genome shotgun (WGS) entry which is preliminary data.</text>
</comment>
<protein>
    <submittedName>
        <fullName evidence="2">Uncharacterized protein</fullName>
    </submittedName>
</protein>
<evidence type="ECO:0000313" key="2">
    <source>
        <dbReference type="EMBL" id="PYI50536.1"/>
    </source>
</evidence>
<gene>
    <name evidence="2" type="ORF">DLM86_28975</name>
</gene>
<evidence type="ECO:0000256" key="1">
    <source>
        <dbReference type="SAM" id="MobiDB-lite"/>
    </source>
</evidence>
<dbReference type="RefSeq" id="WP_110843551.1">
    <property type="nucleotide sequence ID" value="NZ_QJVJ01000018.1"/>
</dbReference>
<keyword evidence="3" id="KW-1185">Reference proteome</keyword>
<dbReference type="EMBL" id="QJVJ01000018">
    <property type="protein sequence ID" value="PYI50536.1"/>
    <property type="molecule type" value="Genomic_DNA"/>
</dbReference>
<dbReference type="AlphaFoldDB" id="A0A2V5KPS2"/>
<dbReference type="Proteomes" id="UP000247476">
    <property type="component" value="Unassembled WGS sequence"/>
</dbReference>
<organism evidence="2 3">
    <name type="scientific">Paenibacillus flagellatus</name>
    <dbReference type="NCBI Taxonomy" id="2211139"/>
    <lineage>
        <taxon>Bacteria</taxon>
        <taxon>Bacillati</taxon>
        <taxon>Bacillota</taxon>
        <taxon>Bacilli</taxon>
        <taxon>Bacillales</taxon>
        <taxon>Paenibacillaceae</taxon>
        <taxon>Paenibacillus</taxon>
    </lineage>
</organism>
<proteinExistence type="predicted"/>